<dbReference type="Gene3D" id="3.10.20.30">
    <property type="match status" value="1"/>
</dbReference>
<gene>
    <name evidence="2" type="ORF">KDD93_05855</name>
</gene>
<comment type="caution">
    <text evidence="2">The sequence shown here is derived from an EMBL/GenBank/DDBJ whole genome shotgun (WGS) entry which is preliminary data.</text>
</comment>
<protein>
    <recommendedName>
        <fullName evidence="1">HdrB-like C-terminal domain-containing protein</fullName>
    </recommendedName>
</protein>
<evidence type="ECO:0000313" key="3">
    <source>
        <dbReference type="Proteomes" id="UP000682951"/>
    </source>
</evidence>
<dbReference type="InterPro" id="IPR012675">
    <property type="entry name" value="Beta-grasp_dom_sf"/>
</dbReference>
<dbReference type="Gene3D" id="3.40.50.11810">
    <property type="match status" value="1"/>
</dbReference>
<accession>A0ABS5HIJ9</accession>
<dbReference type="Gene3D" id="1.10.1060.20">
    <property type="match status" value="1"/>
</dbReference>
<evidence type="ECO:0000259" key="1">
    <source>
        <dbReference type="Pfam" id="PF22196"/>
    </source>
</evidence>
<name>A0ABS5HIJ9_9BACT</name>
<feature type="domain" description="HdrB-like C-terminal" evidence="1">
    <location>
        <begin position="263"/>
        <end position="336"/>
    </location>
</feature>
<dbReference type="RefSeq" id="WP_212142077.1">
    <property type="nucleotide sequence ID" value="NZ_JAGSSW010000005.1"/>
</dbReference>
<keyword evidence="3" id="KW-1185">Reference proteome</keyword>
<sequence>MLSVKIFKFNAKNDITSHYKPFIFDNFNFLSLNELLKATKEQDPYLDFKDLKYVKVNGMIAPLSWNFKDIMPHNNKLVIEPLSIRRAVKDLIIDTSDFKDSFERFAKFCNDEDRVEFNELLPYFYAGYIREFEPSFMGCSGIIFAKYLCEKYPQRQDEILNVVKDDIFIAETYLDGYICWSDEIYKEALKWLKDRLPLPGISKFESEFYRVKFKPQNLDQNKIKHDFNGFNIAFYGDSKTKNAMNLKAKFIKLDSMSLPCGFNLLKFNKPLAIKIASKIVFDALDNGADFMLVDSMEAFYMFDSLSKELQKVACRELDNFFILKLDEFYAISCGEMPQDLKIHRLKVTL</sequence>
<evidence type="ECO:0000313" key="2">
    <source>
        <dbReference type="EMBL" id="MBR8464095.1"/>
    </source>
</evidence>
<dbReference type="EMBL" id="JAGSSW010000005">
    <property type="protein sequence ID" value="MBR8464095.1"/>
    <property type="molecule type" value="Genomic_DNA"/>
</dbReference>
<dbReference type="InterPro" id="IPR054018">
    <property type="entry name" value="HdrB-like_C"/>
</dbReference>
<organism evidence="2 3">
    <name type="scientific">Campylobacter anatolicus</name>
    <dbReference type="NCBI Taxonomy" id="2829105"/>
    <lineage>
        <taxon>Bacteria</taxon>
        <taxon>Pseudomonadati</taxon>
        <taxon>Campylobacterota</taxon>
        <taxon>Epsilonproteobacteria</taxon>
        <taxon>Campylobacterales</taxon>
        <taxon>Campylobacteraceae</taxon>
        <taxon>Campylobacter</taxon>
    </lineage>
</organism>
<proteinExistence type="predicted"/>
<dbReference type="Proteomes" id="UP000682951">
    <property type="component" value="Unassembled WGS sequence"/>
</dbReference>
<dbReference type="Pfam" id="PF22196">
    <property type="entry name" value="HdrB-like_C"/>
    <property type="match status" value="1"/>
</dbReference>
<reference evidence="2 3" key="1">
    <citation type="submission" date="2021-04" db="EMBL/GenBank/DDBJ databases">
        <title>Molecular and phenotypic characterization and identification of bacterial isolates recovered from the Anatolian ground squirrels (Spermophilus xanthoprymnus) and which have the potential to form a new species in the Campylobacter genus.</title>
        <authorList>
            <person name="Aydin F."/>
            <person name="Abay S."/>
            <person name="Kayman T."/>
            <person name="Karakaya E."/>
            <person name="Mustak H.K."/>
            <person name="Mustak I.B."/>
            <person name="Bilgin N."/>
            <person name="Duzler A."/>
            <person name="Sahin O."/>
            <person name="Guran O."/>
            <person name="Saticioglu I.B."/>
        </authorList>
    </citation>
    <scope>NUCLEOTIDE SEQUENCE [LARGE SCALE GENOMIC DNA]</scope>
    <source>
        <strain evidence="3">faydin-G24</strain>
    </source>
</reference>